<dbReference type="InterPro" id="IPR050595">
    <property type="entry name" value="Bact_response_regulator"/>
</dbReference>
<feature type="modified residue" description="4-aspartylphosphate" evidence="2">
    <location>
        <position position="52"/>
    </location>
</feature>
<dbReference type="Proteomes" id="UP000076852">
    <property type="component" value="Chromosome 1"/>
</dbReference>
<keyword evidence="4" id="KW-0418">Kinase</keyword>
<keyword evidence="5" id="KW-1185">Reference proteome</keyword>
<protein>
    <submittedName>
        <fullName evidence="4">Histidine kinase</fullName>
    </submittedName>
</protein>
<organism evidence="4 5">
    <name type="scientific">Paraburkholderia phytofirmans OLGA172</name>
    <dbReference type="NCBI Taxonomy" id="1417228"/>
    <lineage>
        <taxon>Bacteria</taxon>
        <taxon>Pseudomonadati</taxon>
        <taxon>Pseudomonadota</taxon>
        <taxon>Betaproteobacteria</taxon>
        <taxon>Burkholderiales</taxon>
        <taxon>Burkholderiaceae</taxon>
        <taxon>Paraburkholderia</taxon>
    </lineage>
</organism>
<dbReference type="Gene3D" id="3.40.50.2300">
    <property type="match status" value="1"/>
</dbReference>
<keyword evidence="4" id="KW-0808">Transferase</keyword>
<dbReference type="Pfam" id="PF00072">
    <property type="entry name" value="Response_reg"/>
    <property type="match status" value="1"/>
</dbReference>
<reference evidence="4 5" key="1">
    <citation type="journal article" date="2016" name="Gene">
        <title>PacBio SMRT assembly of a complex multi-replicon genome reveals chlorocatechol degradative operon in a region of genome plasticity.</title>
        <authorList>
            <person name="Ricker N."/>
            <person name="Shen S.Y."/>
            <person name="Goordial J."/>
            <person name="Jin S."/>
            <person name="Fulthorpe R.R."/>
        </authorList>
    </citation>
    <scope>NUCLEOTIDE SEQUENCE [LARGE SCALE GENOMIC DNA]</scope>
    <source>
        <strain evidence="4 5">OLGA172</strain>
    </source>
</reference>
<feature type="domain" description="Response regulatory" evidence="3">
    <location>
        <begin position="3"/>
        <end position="115"/>
    </location>
</feature>
<evidence type="ECO:0000256" key="2">
    <source>
        <dbReference type="PROSITE-ProRule" id="PRU00169"/>
    </source>
</evidence>
<dbReference type="InterPro" id="IPR011006">
    <property type="entry name" value="CheY-like_superfamily"/>
</dbReference>
<name>A0A167VWI5_9BURK</name>
<evidence type="ECO:0000256" key="1">
    <source>
        <dbReference type="ARBA" id="ARBA00022553"/>
    </source>
</evidence>
<dbReference type="OrthoDB" id="9800897at2"/>
<dbReference type="SUPFAM" id="SSF52172">
    <property type="entry name" value="CheY-like"/>
    <property type="match status" value="1"/>
</dbReference>
<keyword evidence="1 2" id="KW-0597">Phosphoprotein</keyword>
<evidence type="ECO:0000259" key="3">
    <source>
        <dbReference type="PROSITE" id="PS50110"/>
    </source>
</evidence>
<dbReference type="AlphaFoldDB" id="A0A167VWI5"/>
<dbReference type="PANTHER" id="PTHR44591">
    <property type="entry name" value="STRESS RESPONSE REGULATOR PROTEIN 1"/>
    <property type="match status" value="1"/>
</dbReference>
<dbReference type="PROSITE" id="PS50110">
    <property type="entry name" value="RESPONSE_REGULATORY"/>
    <property type="match status" value="1"/>
</dbReference>
<gene>
    <name evidence="4" type="ORF">AYM40_07620</name>
</gene>
<dbReference type="RefSeq" id="WP_063495681.1">
    <property type="nucleotide sequence ID" value="NZ_CP014578.1"/>
</dbReference>
<dbReference type="GO" id="GO:0000160">
    <property type="term" value="P:phosphorelay signal transduction system"/>
    <property type="evidence" value="ECO:0007669"/>
    <property type="project" value="InterPro"/>
</dbReference>
<dbReference type="STRING" id="1804984.AYM40_07620"/>
<sequence length="145" mass="16033">MSTILLVDDEVDSLWLLQIILEGRGYRILLAEGGEAALDKAARYLPDLIVTDWNMPGMDGIALCERLKFYPALAQIPVVMASGRVPPKEKSTLWNVFLSKPVDVDALESAIDSLLAKRLSSPQTRVNVPAPAFSRWQPISSKLWA</sequence>
<dbReference type="InterPro" id="IPR001789">
    <property type="entry name" value="Sig_transdc_resp-reg_receiver"/>
</dbReference>
<dbReference type="KEGG" id="buz:AYM40_07620"/>
<evidence type="ECO:0000313" key="4">
    <source>
        <dbReference type="EMBL" id="ANB72243.1"/>
    </source>
</evidence>
<proteinExistence type="predicted"/>
<evidence type="ECO:0000313" key="5">
    <source>
        <dbReference type="Proteomes" id="UP000076852"/>
    </source>
</evidence>
<dbReference type="EMBL" id="CP014578">
    <property type="protein sequence ID" value="ANB72243.1"/>
    <property type="molecule type" value="Genomic_DNA"/>
</dbReference>
<dbReference type="GO" id="GO:0016301">
    <property type="term" value="F:kinase activity"/>
    <property type="evidence" value="ECO:0007669"/>
    <property type="project" value="UniProtKB-KW"/>
</dbReference>
<dbReference type="PANTHER" id="PTHR44591:SF3">
    <property type="entry name" value="RESPONSE REGULATORY DOMAIN-CONTAINING PROTEIN"/>
    <property type="match status" value="1"/>
</dbReference>
<accession>A0A167VWI5</accession>
<dbReference type="SMART" id="SM00448">
    <property type="entry name" value="REC"/>
    <property type="match status" value="1"/>
</dbReference>